<protein>
    <recommendedName>
        <fullName evidence="7">Enkurin domain-containing protein</fullName>
    </recommendedName>
</protein>
<dbReference type="GO" id="GO:0005881">
    <property type="term" value="C:cytoplasmic microtubule"/>
    <property type="evidence" value="ECO:0007669"/>
    <property type="project" value="TreeGrafter"/>
</dbReference>
<dbReference type="PROSITE" id="PS51665">
    <property type="entry name" value="ENKURIN"/>
    <property type="match status" value="1"/>
</dbReference>
<dbReference type="GO" id="GO:0005929">
    <property type="term" value="C:cilium"/>
    <property type="evidence" value="ECO:0007669"/>
    <property type="project" value="UniProtKB-SubCell"/>
</dbReference>
<feature type="compositionally biased region" description="Low complexity" evidence="6">
    <location>
        <begin position="125"/>
        <end position="141"/>
    </location>
</feature>
<reference evidence="8" key="1">
    <citation type="journal article" date="2020" name="bioRxiv">
        <title>Comparative genomics of Chlamydomonas.</title>
        <authorList>
            <person name="Craig R.J."/>
            <person name="Hasan A.R."/>
            <person name="Ness R.W."/>
            <person name="Keightley P.D."/>
        </authorList>
    </citation>
    <scope>NUCLEOTIDE SEQUENCE</scope>
    <source>
        <strain evidence="8">CCAP 11/70</strain>
    </source>
</reference>
<keyword evidence="5" id="KW-0966">Cell projection</keyword>
<dbReference type="PANTHER" id="PTHR21490">
    <property type="entry name" value="ENKURIN-RELATED"/>
    <property type="match status" value="1"/>
</dbReference>
<proteinExistence type="predicted"/>
<evidence type="ECO:0000313" key="8">
    <source>
        <dbReference type="EMBL" id="KAG2494455.1"/>
    </source>
</evidence>
<comment type="caution">
    <text evidence="8">The sequence shown here is derived from an EMBL/GenBank/DDBJ whole genome shotgun (WGS) entry which is preliminary data.</text>
</comment>
<evidence type="ECO:0000256" key="3">
    <source>
        <dbReference type="ARBA" id="ARBA00022490"/>
    </source>
</evidence>
<evidence type="ECO:0000256" key="4">
    <source>
        <dbReference type="ARBA" id="ARBA00023212"/>
    </source>
</evidence>
<dbReference type="InterPro" id="IPR027012">
    <property type="entry name" value="Enkurin_dom"/>
</dbReference>
<evidence type="ECO:0000256" key="2">
    <source>
        <dbReference type="ARBA" id="ARBA00004245"/>
    </source>
</evidence>
<feature type="compositionally biased region" description="Gly residues" evidence="6">
    <location>
        <begin position="1"/>
        <end position="10"/>
    </location>
</feature>
<dbReference type="PANTHER" id="PTHR21490:SF2">
    <property type="entry name" value="ENKURIN DOMAIN-CONTAINING PROTEIN 1"/>
    <property type="match status" value="1"/>
</dbReference>
<gene>
    <name evidence="8" type="ORF">HYH03_007507</name>
</gene>
<dbReference type="Proteomes" id="UP000612055">
    <property type="component" value="Unassembled WGS sequence"/>
</dbReference>
<feature type="compositionally biased region" description="Basic and acidic residues" evidence="6">
    <location>
        <begin position="99"/>
        <end position="110"/>
    </location>
</feature>
<feature type="domain" description="Enkurin" evidence="7">
    <location>
        <begin position="182"/>
        <end position="274"/>
    </location>
</feature>
<keyword evidence="3" id="KW-0963">Cytoplasm</keyword>
<keyword evidence="4" id="KW-0206">Cytoskeleton</keyword>
<evidence type="ECO:0000256" key="1">
    <source>
        <dbReference type="ARBA" id="ARBA00004138"/>
    </source>
</evidence>
<evidence type="ECO:0000256" key="6">
    <source>
        <dbReference type="SAM" id="MobiDB-lite"/>
    </source>
</evidence>
<evidence type="ECO:0000259" key="7">
    <source>
        <dbReference type="PROSITE" id="PS51665"/>
    </source>
</evidence>
<evidence type="ECO:0000256" key="5">
    <source>
        <dbReference type="ARBA" id="ARBA00023273"/>
    </source>
</evidence>
<evidence type="ECO:0000313" key="9">
    <source>
        <dbReference type="Proteomes" id="UP000612055"/>
    </source>
</evidence>
<sequence length="275" mass="29875">MVGSALGGQAGAQPKVKVYNIAPDPPSAAGSGGPANGPPAIPKAPRPNGAGDSSQIESFLNPVRGRRDAQMRAGITPTDHARQNAMAVREASNVNAMRKAAEEKDKDAGRLKLPPVRSTSAPHQRAAAGRRPSSSSGAAGRDFIQENKLGSVAPLRPPRPEKTPPNYMAKRDFGQVPQYLLERKLQMAADQEAAVRAKEAALIPPGMRLMPEEERQETLELLKKNRDEVDRAIQGLPLRIETPSAIRRKDELERRLREIEDALKIFSRPKVLVHL</sequence>
<feature type="compositionally biased region" description="Pro residues" evidence="6">
    <location>
        <begin position="36"/>
        <end position="45"/>
    </location>
</feature>
<comment type="subcellular location">
    <subcellularLocation>
        <location evidence="1">Cell projection</location>
        <location evidence="1">Cilium</location>
    </subcellularLocation>
    <subcellularLocation>
        <location evidence="2">Cytoplasm</location>
        <location evidence="2">Cytoskeleton</location>
    </subcellularLocation>
</comment>
<name>A0A836BZ98_9CHLO</name>
<dbReference type="OrthoDB" id="10264920at2759"/>
<accession>A0A836BZ98</accession>
<dbReference type="EMBL" id="JAEHOE010000031">
    <property type="protein sequence ID" value="KAG2494455.1"/>
    <property type="molecule type" value="Genomic_DNA"/>
</dbReference>
<dbReference type="AlphaFoldDB" id="A0A836BZ98"/>
<keyword evidence="9" id="KW-1185">Reference proteome</keyword>
<dbReference type="Pfam" id="PF13864">
    <property type="entry name" value="Enkurin"/>
    <property type="match status" value="1"/>
</dbReference>
<feature type="region of interest" description="Disordered" evidence="6">
    <location>
        <begin position="1"/>
        <end position="170"/>
    </location>
</feature>
<organism evidence="8 9">
    <name type="scientific">Edaphochlamys debaryana</name>
    <dbReference type="NCBI Taxonomy" id="47281"/>
    <lineage>
        <taxon>Eukaryota</taxon>
        <taxon>Viridiplantae</taxon>
        <taxon>Chlorophyta</taxon>
        <taxon>core chlorophytes</taxon>
        <taxon>Chlorophyceae</taxon>
        <taxon>CS clade</taxon>
        <taxon>Chlamydomonadales</taxon>
        <taxon>Chlamydomonadales incertae sedis</taxon>
        <taxon>Edaphochlamys</taxon>
    </lineage>
</organism>
<dbReference type="InterPro" id="IPR052102">
    <property type="entry name" value="Enkurin_domain-protein"/>
</dbReference>